<evidence type="ECO:0000256" key="1">
    <source>
        <dbReference type="SAM" id="Phobius"/>
    </source>
</evidence>
<dbReference type="EMBL" id="PDJD01000001">
    <property type="protein sequence ID" value="PFG19989.1"/>
    <property type="molecule type" value="Genomic_DNA"/>
</dbReference>
<evidence type="ECO:0008006" key="4">
    <source>
        <dbReference type="Google" id="ProtNLM"/>
    </source>
</evidence>
<sequence>MTERLPADDRDESDSERADRNWVELLQELRVMQTGVQVLTGFLLTLPFQQRFTELSTGQVTLYLVLVALSVATTGVLIAPVSVHRLVFRRGLKTPLVTVGARLTLVGVVMLGLVVTGTAVLAFSVVVSGTAGLIAGAITAILLLALWLVLPIGLTRRG</sequence>
<organism evidence="2 3">
    <name type="scientific">Serinibacter salmoneus</name>
    <dbReference type="NCBI Taxonomy" id="556530"/>
    <lineage>
        <taxon>Bacteria</taxon>
        <taxon>Bacillati</taxon>
        <taxon>Actinomycetota</taxon>
        <taxon>Actinomycetes</taxon>
        <taxon>Micrococcales</taxon>
        <taxon>Beutenbergiaceae</taxon>
        <taxon>Serinibacter</taxon>
    </lineage>
</organism>
<feature type="transmembrane region" description="Helical" evidence="1">
    <location>
        <begin position="103"/>
        <end position="127"/>
    </location>
</feature>
<dbReference type="Pfam" id="PF19853">
    <property type="entry name" value="DUF6328"/>
    <property type="match status" value="1"/>
</dbReference>
<evidence type="ECO:0000313" key="3">
    <source>
        <dbReference type="Proteomes" id="UP000224915"/>
    </source>
</evidence>
<keyword evidence="1" id="KW-1133">Transmembrane helix</keyword>
<reference evidence="2 3" key="1">
    <citation type="submission" date="2017-10" db="EMBL/GenBank/DDBJ databases">
        <title>Sequencing the genomes of 1000 actinobacteria strains.</title>
        <authorList>
            <person name="Klenk H.-P."/>
        </authorList>
    </citation>
    <scope>NUCLEOTIDE SEQUENCE [LARGE SCALE GENOMIC DNA]</scope>
    <source>
        <strain evidence="2 3">DSM 21801</strain>
    </source>
</reference>
<keyword evidence="1" id="KW-0812">Transmembrane</keyword>
<comment type="caution">
    <text evidence="2">The sequence shown here is derived from an EMBL/GenBank/DDBJ whole genome shotgun (WGS) entry which is preliminary data.</text>
</comment>
<gene>
    <name evidence="2" type="ORF">ATL40_1572</name>
</gene>
<protein>
    <recommendedName>
        <fullName evidence="4">Sodium:proton antiporter</fullName>
    </recommendedName>
</protein>
<dbReference type="InterPro" id="IPR046291">
    <property type="entry name" value="DUF6328"/>
</dbReference>
<keyword evidence="1" id="KW-0472">Membrane</keyword>
<evidence type="ECO:0000313" key="2">
    <source>
        <dbReference type="EMBL" id="PFG19989.1"/>
    </source>
</evidence>
<feature type="transmembrane region" description="Helical" evidence="1">
    <location>
        <begin position="133"/>
        <end position="154"/>
    </location>
</feature>
<dbReference type="RefSeq" id="WP_098469035.1">
    <property type="nucleotide sequence ID" value="NZ_PDJD01000001.1"/>
</dbReference>
<proteinExistence type="predicted"/>
<dbReference type="SUPFAM" id="SSF103473">
    <property type="entry name" value="MFS general substrate transporter"/>
    <property type="match status" value="1"/>
</dbReference>
<name>A0A2A9D2A7_9MICO</name>
<keyword evidence="3" id="KW-1185">Reference proteome</keyword>
<feature type="transmembrane region" description="Helical" evidence="1">
    <location>
        <begin position="60"/>
        <end position="83"/>
    </location>
</feature>
<accession>A0A2A9D2A7</accession>
<dbReference type="OrthoDB" id="3625784at2"/>
<dbReference type="AlphaFoldDB" id="A0A2A9D2A7"/>
<dbReference type="Proteomes" id="UP000224915">
    <property type="component" value="Unassembled WGS sequence"/>
</dbReference>
<dbReference type="InterPro" id="IPR036259">
    <property type="entry name" value="MFS_trans_sf"/>
</dbReference>